<dbReference type="Proteomes" id="UP000325755">
    <property type="component" value="Chromosome"/>
</dbReference>
<dbReference type="GO" id="GO:0031119">
    <property type="term" value="P:tRNA pseudouridine synthesis"/>
    <property type="evidence" value="ECO:0007669"/>
    <property type="project" value="UniProtKB-UniRule"/>
</dbReference>
<evidence type="ECO:0000256" key="4">
    <source>
        <dbReference type="ARBA" id="ARBA00023235"/>
    </source>
</evidence>
<evidence type="ECO:0000256" key="3">
    <source>
        <dbReference type="ARBA" id="ARBA00022694"/>
    </source>
</evidence>
<dbReference type="InterPro" id="IPR014780">
    <property type="entry name" value="tRNA_psdUridine_synth_TruB"/>
</dbReference>
<evidence type="ECO:0000256" key="5">
    <source>
        <dbReference type="HAMAP-Rule" id="MF_01080"/>
    </source>
</evidence>
<dbReference type="HAMAP" id="MF_01080">
    <property type="entry name" value="TruB_bact"/>
    <property type="match status" value="1"/>
</dbReference>
<dbReference type="Gene3D" id="2.30.130.10">
    <property type="entry name" value="PUA domain"/>
    <property type="match status" value="1"/>
</dbReference>
<name>A0A5Q0BII5_9GAMM</name>
<protein>
    <recommendedName>
        <fullName evidence="5">tRNA pseudouridine synthase B</fullName>
        <ecNumber evidence="5">5.4.99.25</ecNumber>
    </recommendedName>
    <alternativeName>
        <fullName evidence="5">tRNA pseudouridine(55) synthase</fullName>
        <shortName evidence="5">Psi55 synthase</shortName>
    </alternativeName>
    <alternativeName>
        <fullName evidence="5">tRNA pseudouridylate synthase</fullName>
    </alternativeName>
    <alternativeName>
        <fullName evidence="5">tRNA-uridine isomerase</fullName>
    </alternativeName>
</protein>
<feature type="active site" description="Nucleophile" evidence="5">
    <location>
        <position position="48"/>
    </location>
</feature>
<comment type="similarity">
    <text evidence="2 5">Belongs to the pseudouridine synthase TruB family. Type 1 subfamily.</text>
</comment>
<proteinExistence type="inferred from homology"/>
<dbReference type="InterPro" id="IPR002501">
    <property type="entry name" value="PsdUridine_synth_N"/>
</dbReference>
<dbReference type="GO" id="GO:0160148">
    <property type="term" value="F:tRNA pseudouridine(55) synthase activity"/>
    <property type="evidence" value="ECO:0007669"/>
    <property type="project" value="UniProtKB-EC"/>
</dbReference>
<dbReference type="PANTHER" id="PTHR13767:SF2">
    <property type="entry name" value="PSEUDOURIDYLATE SYNTHASE TRUB1"/>
    <property type="match status" value="1"/>
</dbReference>
<dbReference type="GO" id="GO:0003723">
    <property type="term" value="F:RNA binding"/>
    <property type="evidence" value="ECO:0007669"/>
    <property type="project" value="InterPro"/>
</dbReference>
<dbReference type="FunCoup" id="A0A5Q0BII5">
    <property type="interactions" value="527"/>
</dbReference>
<dbReference type="Pfam" id="PF16198">
    <property type="entry name" value="TruB_C_2"/>
    <property type="match status" value="1"/>
</dbReference>
<keyword evidence="10" id="KW-1185">Reference proteome</keyword>
<evidence type="ECO:0000259" key="6">
    <source>
        <dbReference type="Pfam" id="PF01509"/>
    </source>
</evidence>
<feature type="domain" description="Pseudouridine synthase II N-terminal" evidence="6">
    <location>
        <begin position="33"/>
        <end position="181"/>
    </location>
</feature>
<dbReference type="PANTHER" id="PTHR13767">
    <property type="entry name" value="TRNA-PSEUDOURIDINE SYNTHASE"/>
    <property type="match status" value="1"/>
</dbReference>
<feature type="domain" description="tRNA pseudouridylate synthase B C-terminal" evidence="8">
    <location>
        <begin position="182"/>
        <end position="223"/>
    </location>
</feature>
<accession>A0A5Q0BII5</accession>
<dbReference type="NCBIfam" id="TIGR00431">
    <property type="entry name" value="TruB"/>
    <property type="match status" value="1"/>
</dbReference>
<reference evidence="9 10" key="1">
    <citation type="submission" date="2019-09" db="EMBL/GenBank/DDBJ databases">
        <title>Ecophysiology of the spiral-shaped methanotroph Methylospira mobilis as revealed by the complete genome sequence.</title>
        <authorList>
            <person name="Oshkin I.Y."/>
            <person name="Dedysh S.N."/>
            <person name="Miroshnikov K."/>
            <person name="Danilova O.V."/>
            <person name="Hakobyan A."/>
            <person name="Liesack W."/>
        </authorList>
    </citation>
    <scope>NUCLEOTIDE SEQUENCE [LARGE SCALE GENOMIC DNA]</scope>
    <source>
        <strain evidence="9 10">Shm1</strain>
    </source>
</reference>
<evidence type="ECO:0000256" key="1">
    <source>
        <dbReference type="ARBA" id="ARBA00000385"/>
    </source>
</evidence>
<evidence type="ECO:0000313" key="9">
    <source>
        <dbReference type="EMBL" id="QFY42922.1"/>
    </source>
</evidence>
<dbReference type="Gene3D" id="3.30.2350.10">
    <property type="entry name" value="Pseudouridine synthase"/>
    <property type="match status" value="1"/>
</dbReference>
<dbReference type="InParanoid" id="A0A5Q0BII5"/>
<dbReference type="SUPFAM" id="SSF55120">
    <property type="entry name" value="Pseudouridine synthase"/>
    <property type="match status" value="1"/>
</dbReference>
<comment type="function">
    <text evidence="5">Responsible for synthesis of pseudouridine from uracil-55 in the psi GC loop of transfer RNAs.</text>
</comment>
<organism evidence="9 10">
    <name type="scientific">Candidatus Methylospira mobilis</name>
    <dbReference type="NCBI Taxonomy" id="1808979"/>
    <lineage>
        <taxon>Bacteria</taxon>
        <taxon>Pseudomonadati</taxon>
        <taxon>Pseudomonadota</taxon>
        <taxon>Gammaproteobacteria</taxon>
        <taxon>Methylococcales</taxon>
        <taxon>Methylococcaceae</taxon>
        <taxon>Candidatus Methylospira</taxon>
    </lineage>
</organism>
<evidence type="ECO:0000313" key="10">
    <source>
        <dbReference type="Proteomes" id="UP000325755"/>
    </source>
</evidence>
<dbReference type="Pfam" id="PF09157">
    <property type="entry name" value="TruB-C_2"/>
    <property type="match status" value="1"/>
</dbReference>
<dbReference type="InterPro" id="IPR020103">
    <property type="entry name" value="PsdUridine_synth_cat_dom_sf"/>
</dbReference>
<dbReference type="InterPro" id="IPR036974">
    <property type="entry name" value="PUA_sf"/>
</dbReference>
<keyword evidence="3 5" id="KW-0819">tRNA processing</keyword>
<dbReference type="CDD" id="cd02573">
    <property type="entry name" value="PseudoU_synth_EcTruB"/>
    <property type="match status" value="1"/>
</dbReference>
<comment type="catalytic activity">
    <reaction evidence="1 5">
        <text>uridine(55) in tRNA = pseudouridine(55) in tRNA</text>
        <dbReference type="Rhea" id="RHEA:42532"/>
        <dbReference type="Rhea" id="RHEA-COMP:10101"/>
        <dbReference type="Rhea" id="RHEA-COMP:10102"/>
        <dbReference type="ChEBI" id="CHEBI:65314"/>
        <dbReference type="ChEBI" id="CHEBI:65315"/>
        <dbReference type="EC" id="5.4.99.25"/>
    </reaction>
</comment>
<keyword evidence="4 5" id="KW-0413">Isomerase</keyword>
<dbReference type="KEGG" id="mmob:F6R98_10125"/>
<evidence type="ECO:0000256" key="2">
    <source>
        <dbReference type="ARBA" id="ARBA00005642"/>
    </source>
</evidence>
<dbReference type="OrthoDB" id="9802309at2"/>
<evidence type="ECO:0000259" key="8">
    <source>
        <dbReference type="Pfam" id="PF16198"/>
    </source>
</evidence>
<dbReference type="Pfam" id="PF01509">
    <property type="entry name" value="TruB_N"/>
    <property type="match status" value="1"/>
</dbReference>
<feature type="domain" description="tRNA pseudouridine synthase II TruB subfamily 1 C-terminal" evidence="7">
    <location>
        <begin position="247"/>
        <end position="298"/>
    </location>
</feature>
<dbReference type="GO" id="GO:1990481">
    <property type="term" value="P:mRNA pseudouridine synthesis"/>
    <property type="evidence" value="ECO:0007669"/>
    <property type="project" value="TreeGrafter"/>
</dbReference>
<dbReference type="EMBL" id="CP044205">
    <property type="protein sequence ID" value="QFY42922.1"/>
    <property type="molecule type" value="Genomic_DNA"/>
</dbReference>
<dbReference type="AlphaFoldDB" id="A0A5Q0BII5"/>
<sequence length="312" mass="33977">MEKSREEQRVINGVVLLDKPPGLSSNSAVQRVKRLLGAKKAGHTGSLDPIATGLLPVCLGEATKLAAFLLDDDKRYETRVRLGITTASADIEGEVLETRDVPELNEEKIEAVLAQFRGAISQIPPMYSALKHQGQRLYELARKGVEVERAPRNIRIHELLLRGYGADYLDLEAHCSKGTYIRSLAADIGEALGCGGHVELLRRTAVGALTLQQGAVSLDQMQRCPDDARLPLVHPSELMVQGLIFLEVDGEQAVRLSRGQTVIVSSDTDREGIRKVVCGDAFLGMAELKADGGLVPRRWFSVPISRVSPVAM</sequence>
<dbReference type="InterPro" id="IPR032819">
    <property type="entry name" value="TruB_C"/>
</dbReference>
<evidence type="ECO:0000259" key="7">
    <source>
        <dbReference type="Pfam" id="PF09157"/>
    </source>
</evidence>
<dbReference type="InterPro" id="IPR015240">
    <property type="entry name" value="tRNA_sdUridine_synth_fam1_C"/>
</dbReference>
<dbReference type="EC" id="5.4.99.25" evidence="5"/>
<gene>
    <name evidence="5 9" type="primary">truB</name>
    <name evidence="9" type="ORF">F6R98_10125</name>
</gene>